<dbReference type="PANTHER" id="PTHR30466:SF1">
    <property type="entry name" value="FMN REDUCTASE (NADH) RUTF"/>
    <property type="match status" value="1"/>
</dbReference>
<keyword evidence="1 3" id="KW-0560">Oxidoreductase</keyword>
<comment type="caution">
    <text evidence="3">The sequence shown here is derived from an EMBL/GenBank/DDBJ whole genome shotgun (WGS) entry which is preliminary data.</text>
</comment>
<dbReference type="Gene3D" id="2.30.110.10">
    <property type="entry name" value="Electron Transport, Fmn-binding Protein, Chain A"/>
    <property type="match status" value="1"/>
</dbReference>
<gene>
    <name evidence="3" type="ORF">ACEZDJ_09420</name>
</gene>
<name>A0ABV6UJ91_9ACTN</name>
<evidence type="ECO:0000256" key="1">
    <source>
        <dbReference type="ARBA" id="ARBA00023002"/>
    </source>
</evidence>
<dbReference type="RefSeq" id="WP_030259872.1">
    <property type="nucleotide sequence ID" value="NZ_JBHEZZ010000004.1"/>
</dbReference>
<keyword evidence="4" id="KW-1185">Reference proteome</keyword>
<dbReference type="Pfam" id="PF01613">
    <property type="entry name" value="Flavin_Reduct"/>
    <property type="match status" value="1"/>
</dbReference>
<dbReference type="InterPro" id="IPR012349">
    <property type="entry name" value="Split_barrel_FMN-bd"/>
</dbReference>
<dbReference type="EC" id="1.-.-.-" evidence="3"/>
<dbReference type="SMART" id="SM00903">
    <property type="entry name" value="Flavin_Reduct"/>
    <property type="match status" value="1"/>
</dbReference>
<feature type="domain" description="Flavin reductase like" evidence="2">
    <location>
        <begin position="23"/>
        <end position="163"/>
    </location>
</feature>
<sequence>MTSTTDLSAPADLSPADLLRRTLRRHAAGVTVLTVPGPAGFTATSFTSVSLEPALVSFYLSSTASTAAAVLAADIFAVHVLGEDHRELAERFARSGTDRFAGTGWSPGPRGVPLLDGVPAWLTARPVLHQEVGDHLLVVGEVLDAGGDGEAPPLLHHSGSFGSFRPH</sequence>
<dbReference type="SUPFAM" id="SSF50475">
    <property type="entry name" value="FMN-binding split barrel"/>
    <property type="match status" value="1"/>
</dbReference>
<evidence type="ECO:0000313" key="4">
    <source>
        <dbReference type="Proteomes" id="UP001592528"/>
    </source>
</evidence>
<reference evidence="3 4" key="1">
    <citation type="submission" date="2024-09" db="EMBL/GenBank/DDBJ databases">
        <authorList>
            <person name="Lee S.D."/>
        </authorList>
    </citation>
    <scope>NUCLEOTIDE SEQUENCE [LARGE SCALE GENOMIC DNA]</scope>
    <source>
        <strain evidence="3 4">N1-5</strain>
    </source>
</reference>
<dbReference type="InterPro" id="IPR002563">
    <property type="entry name" value="Flavin_Rdtase-like_dom"/>
</dbReference>
<proteinExistence type="predicted"/>
<dbReference type="PANTHER" id="PTHR30466">
    <property type="entry name" value="FLAVIN REDUCTASE"/>
    <property type="match status" value="1"/>
</dbReference>
<organism evidence="3 4">
    <name type="scientific">Streptacidiphilus cavernicola</name>
    <dbReference type="NCBI Taxonomy" id="3342716"/>
    <lineage>
        <taxon>Bacteria</taxon>
        <taxon>Bacillati</taxon>
        <taxon>Actinomycetota</taxon>
        <taxon>Actinomycetes</taxon>
        <taxon>Kitasatosporales</taxon>
        <taxon>Streptomycetaceae</taxon>
        <taxon>Streptacidiphilus</taxon>
    </lineage>
</organism>
<dbReference type="GO" id="GO:0016491">
    <property type="term" value="F:oxidoreductase activity"/>
    <property type="evidence" value="ECO:0007669"/>
    <property type="project" value="UniProtKB-KW"/>
</dbReference>
<evidence type="ECO:0000313" key="3">
    <source>
        <dbReference type="EMBL" id="MFC1401507.1"/>
    </source>
</evidence>
<protein>
    <submittedName>
        <fullName evidence="3">Flavin reductase family protein</fullName>
        <ecNumber evidence="3">1.-.-.-</ecNumber>
    </submittedName>
</protein>
<dbReference type="EMBL" id="JBHEZZ010000004">
    <property type="protein sequence ID" value="MFC1401507.1"/>
    <property type="molecule type" value="Genomic_DNA"/>
</dbReference>
<accession>A0ABV6UJ91</accession>
<dbReference type="InterPro" id="IPR050268">
    <property type="entry name" value="NADH-dep_flavin_reductase"/>
</dbReference>
<evidence type="ECO:0000259" key="2">
    <source>
        <dbReference type="SMART" id="SM00903"/>
    </source>
</evidence>
<dbReference type="Proteomes" id="UP001592528">
    <property type="component" value="Unassembled WGS sequence"/>
</dbReference>